<reference evidence="14" key="1">
    <citation type="journal article" date="2019" name="Int. J. Syst. Evol. Microbiol.">
        <title>The Global Catalogue of Microorganisms (GCM) 10K type strain sequencing project: providing services to taxonomists for standard genome sequencing and annotation.</title>
        <authorList>
            <consortium name="The Broad Institute Genomics Platform"/>
            <consortium name="The Broad Institute Genome Sequencing Center for Infectious Disease"/>
            <person name="Wu L."/>
            <person name="Ma J."/>
        </authorList>
    </citation>
    <scope>NUCLEOTIDE SEQUENCE [LARGE SCALE GENOMIC DNA]</scope>
    <source>
        <strain evidence="14">CCUG 43114</strain>
    </source>
</reference>
<name>A0ABW0GQE9_9MICO</name>
<dbReference type="GO" id="GO:0016757">
    <property type="term" value="F:glycosyltransferase activity"/>
    <property type="evidence" value="ECO:0007669"/>
    <property type="project" value="UniProtKB-KW"/>
</dbReference>
<evidence type="ECO:0000256" key="5">
    <source>
        <dbReference type="ARBA" id="ARBA00022960"/>
    </source>
</evidence>
<evidence type="ECO:0000256" key="3">
    <source>
        <dbReference type="ARBA" id="ARBA00022676"/>
    </source>
</evidence>
<dbReference type="InterPro" id="IPR006009">
    <property type="entry name" value="GlcNAc_MurG"/>
</dbReference>
<keyword evidence="4 10" id="KW-0808">Transferase</keyword>
<evidence type="ECO:0000313" key="13">
    <source>
        <dbReference type="EMBL" id="MFC5382227.1"/>
    </source>
</evidence>
<dbReference type="NCBIfam" id="TIGR01133">
    <property type="entry name" value="murG"/>
    <property type="match status" value="1"/>
</dbReference>
<feature type="binding site" evidence="10">
    <location>
        <position position="204"/>
    </location>
    <ligand>
        <name>UDP-N-acetyl-alpha-D-glucosamine</name>
        <dbReference type="ChEBI" id="CHEBI:57705"/>
    </ligand>
</feature>
<evidence type="ECO:0000256" key="10">
    <source>
        <dbReference type="HAMAP-Rule" id="MF_00033"/>
    </source>
</evidence>
<dbReference type="Pfam" id="PF03033">
    <property type="entry name" value="Glyco_transf_28"/>
    <property type="match status" value="1"/>
</dbReference>
<dbReference type="RefSeq" id="WP_340271290.1">
    <property type="nucleotide sequence ID" value="NZ_JBBEOG010000010.1"/>
</dbReference>
<comment type="subcellular location">
    <subcellularLocation>
        <location evidence="10">Cell membrane</location>
        <topology evidence="10">Peripheral membrane protein</topology>
        <orientation evidence="10">Cytoplasmic side</orientation>
    </subcellularLocation>
</comment>
<feature type="binding site" evidence="10">
    <location>
        <position position="307"/>
    </location>
    <ligand>
        <name>UDP-N-acetyl-alpha-D-glucosamine</name>
        <dbReference type="ChEBI" id="CHEBI:57705"/>
    </ligand>
</feature>
<dbReference type="PANTHER" id="PTHR21015">
    <property type="entry name" value="UDP-N-ACETYLGLUCOSAMINE--N-ACETYLMURAMYL-(PENTAPEPTIDE) PYROPHOSPHORYL-UNDECAPRENOL N-ACETYLGLUCOSAMINE TRANSFERASE 1"/>
    <property type="match status" value="1"/>
</dbReference>
<comment type="similarity">
    <text evidence="10">Belongs to the glycosyltransferase 28 family. MurG subfamily.</text>
</comment>
<dbReference type="CDD" id="cd03785">
    <property type="entry name" value="GT28_MurG"/>
    <property type="match status" value="1"/>
</dbReference>
<comment type="pathway">
    <text evidence="10">Cell wall biogenesis; peptidoglycan biosynthesis.</text>
</comment>
<sequence length="378" mass="39197">MSTPTARPPASVVLAGGGTTGHVAPLLATAEALRTRHPGTRVTVLGTREGLESRLVPAAGLDLRHVPRVPLPRRPSGDLVRLPVRLTRAVRGVRRVLDEVDAHVVVGFGGYVATPAYLAARRAHVPVVVHEQNALPGVANKLGARLTRHVAVTFPGTPLPHAVVLGMPLRRAITELDRPALRAEGRAAFGLHPDLPTLLVTGGSLGAQRLNEAVPRAASALAAAGLQVLHVSGRGKHVPLPPGTTADPSSPPDGPRYVVVDYVERMDLAYAAADAVVCRAGAGTVCELAALGLPAAYVPLPVGNGEQRLNAQPLVAAGGGLLVDDEEFTPEWVTTTLLPVLRDPAQLLDMAAAARSFGTLDAAGRLADLVLDAAREAP</sequence>
<dbReference type="EC" id="2.4.1.227" evidence="10"/>
<keyword evidence="9 10" id="KW-0961">Cell wall biogenesis/degradation</keyword>
<evidence type="ECO:0000256" key="9">
    <source>
        <dbReference type="ARBA" id="ARBA00023316"/>
    </source>
</evidence>
<dbReference type="InterPro" id="IPR004276">
    <property type="entry name" value="GlycoTrans_28_N"/>
</dbReference>
<organism evidence="13 14">
    <name type="scientific">Aquipuribacter nitratireducens</name>
    <dbReference type="NCBI Taxonomy" id="650104"/>
    <lineage>
        <taxon>Bacteria</taxon>
        <taxon>Bacillati</taxon>
        <taxon>Actinomycetota</taxon>
        <taxon>Actinomycetes</taxon>
        <taxon>Micrococcales</taxon>
        <taxon>Intrasporangiaceae</taxon>
        <taxon>Aquipuribacter</taxon>
    </lineage>
</organism>
<dbReference type="EMBL" id="JBHSLD010000015">
    <property type="protein sequence ID" value="MFC5382227.1"/>
    <property type="molecule type" value="Genomic_DNA"/>
</dbReference>
<dbReference type="PANTHER" id="PTHR21015:SF22">
    <property type="entry name" value="GLYCOSYLTRANSFERASE"/>
    <property type="match status" value="1"/>
</dbReference>
<keyword evidence="2 10" id="KW-0132">Cell division</keyword>
<keyword evidence="3 10" id="KW-0328">Glycosyltransferase</keyword>
<feature type="binding site" evidence="10">
    <location>
        <position position="133"/>
    </location>
    <ligand>
        <name>UDP-N-acetyl-alpha-D-glucosamine</name>
        <dbReference type="ChEBI" id="CHEBI:57705"/>
    </ligand>
</feature>
<evidence type="ECO:0000313" key="14">
    <source>
        <dbReference type="Proteomes" id="UP001596122"/>
    </source>
</evidence>
<comment type="caution">
    <text evidence="13">The sequence shown here is derived from an EMBL/GenBank/DDBJ whole genome shotgun (WGS) entry which is preliminary data.</text>
</comment>
<dbReference type="HAMAP" id="MF_00033">
    <property type="entry name" value="MurG"/>
    <property type="match status" value="1"/>
</dbReference>
<evidence type="ECO:0000256" key="1">
    <source>
        <dbReference type="ARBA" id="ARBA00022475"/>
    </source>
</evidence>
<evidence type="ECO:0000256" key="2">
    <source>
        <dbReference type="ARBA" id="ARBA00022618"/>
    </source>
</evidence>
<dbReference type="Proteomes" id="UP001596122">
    <property type="component" value="Unassembled WGS sequence"/>
</dbReference>
<keyword evidence="8 10" id="KW-0131">Cell cycle</keyword>
<dbReference type="Gene3D" id="3.40.50.2000">
    <property type="entry name" value="Glycogen Phosphorylase B"/>
    <property type="match status" value="2"/>
</dbReference>
<accession>A0ABW0GQE9</accession>
<feature type="domain" description="Glycosyltransferase family 28 N-terminal" evidence="11">
    <location>
        <begin position="12"/>
        <end position="151"/>
    </location>
</feature>
<protein>
    <recommendedName>
        <fullName evidence="10">UDP-N-acetylglucosamine--N-acetylmuramyl-(pentapeptide) pyrophosphoryl-undecaprenol N-acetylglucosamine transferase</fullName>
        <ecNumber evidence="10">2.4.1.227</ecNumber>
    </recommendedName>
    <alternativeName>
        <fullName evidence="10">Undecaprenyl-PP-MurNAc-pentapeptide-UDPGlcNAc GlcNAc transferase</fullName>
    </alternativeName>
</protein>
<comment type="caution">
    <text evidence="10">Lacks conserved residue(s) required for the propagation of feature annotation.</text>
</comment>
<keyword evidence="7 10" id="KW-0472">Membrane</keyword>
<evidence type="ECO:0000256" key="8">
    <source>
        <dbReference type="ARBA" id="ARBA00023306"/>
    </source>
</evidence>
<evidence type="ECO:0000259" key="12">
    <source>
        <dbReference type="Pfam" id="PF04101"/>
    </source>
</evidence>
<dbReference type="SUPFAM" id="SSF53756">
    <property type="entry name" value="UDP-Glycosyltransferase/glycogen phosphorylase"/>
    <property type="match status" value="1"/>
</dbReference>
<dbReference type="Pfam" id="PF04101">
    <property type="entry name" value="Glyco_tran_28_C"/>
    <property type="match status" value="1"/>
</dbReference>
<dbReference type="InterPro" id="IPR007235">
    <property type="entry name" value="Glyco_trans_28_C"/>
</dbReference>
<keyword evidence="5 10" id="KW-0133">Cell shape</keyword>
<evidence type="ECO:0000256" key="7">
    <source>
        <dbReference type="ARBA" id="ARBA00023136"/>
    </source>
</evidence>
<keyword evidence="6 10" id="KW-0573">Peptidoglycan synthesis</keyword>
<keyword evidence="1 10" id="KW-1003">Cell membrane</keyword>
<proteinExistence type="inferred from homology"/>
<feature type="domain" description="Glycosyl transferase family 28 C-terminal" evidence="12">
    <location>
        <begin position="197"/>
        <end position="363"/>
    </location>
</feature>
<gene>
    <name evidence="10 13" type="primary">murG</name>
    <name evidence="13" type="ORF">ACFPJ6_15770</name>
</gene>
<comment type="catalytic activity">
    <reaction evidence="10">
        <text>di-trans,octa-cis-undecaprenyl diphospho-N-acetyl-alpha-D-muramoyl-L-alanyl-D-glutamyl-meso-2,6-diaminopimeloyl-D-alanyl-D-alanine + UDP-N-acetyl-alpha-D-glucosamine = di-trans,octa-cis-undecaprenyl diphospho-[N-acetyl-alpha-D-glucosaminyl-(1-&gt;4)]-N-acetyl-alpha-D-muramoyl-L-alanyl-D-glutamyl-meso-2,6-diaminopimeloyl-D-alanyl-D-alanine + UDP + H(+)</text>
        <dbReference type="Rhea" id="RHEA:31227"/>
        <dbReference type="ChEBI" id="CHEBI:15378"/>
        <dbReference type="ChEBI" id="CHEBI:57705"/>
        <dbReference type="ChEBI" id="CHEBI:58223"/>
        <dbReference type="ChEBI" id="CHEBI:61387"/>
        <dbReference type="ChEBI" id="CHEBI:61388"/>
        <dbReference type="EC" id="2.4.1.227"/>
    </reaction>
</comment>
<evidence type="ECO:0000256" key="6">
    <source>
        <dbReference type="ARBA" id="ARBA00022984"/>
    </source>
</evidence>
<evidence type="ECO:0000259" key="11">
    <source>
        <dbReference type="Pfam" id="PF03033"/>
    </source>
</evidence>
<evidence type="ECO:0000256" key="4">
    <source>
        <dbReference type="ARBA" id="ARBA00022679"/>
    </source>
</evidence>
<feature type="binding site" evidence="10">
    <location>
        <position position="170"/>
    </location>
    <ligand>
        <name>UDP-N-acetyl-alpha-D-glucosamine</name>
        <dbReference type="ChEBI" id="CHEBI:57705"/>
    </ligand>
</feature>
<comment type="function">
    <text evidence="10">Cell wall formation. Catalyzes the transfer of a GlcNAc subunit on undecaprenyl-pyrophosphoryl-MurNAc-pentapeptide (lipid intermediate I) to form undecaprenyl-pyrophosphoryl-MurNAc-(pentapeptide)GlcNAc (lipid intermediate II).</text>
</comment>
<keyword evidence="14" id="KW-1185">Reference proteome</keyword>